<evidence type="ECO:0000313" key="2">
    <source>
        <dbReference type="EMBL" id="GAA0866133.1"/>
    </source>
</evidence>
<comment type="caution">
    <text evidence="2">The sequence shown here is derived from an EMBL/GenBank/DDBJ whole genome shotgun (WGS) entry which is preliminary data.</text>
</comment>
<organism evidence="2 3">
    <name type="scientific">Paraclostridium tenue</name>
    <dbReference type="NCBI Taxonomy" id="1737"/>
    <lineage>
        <taxon>Bacteria</taxon>
        <taxon>Bacillati</taxon>
        <taxon>Bacillota</taxon>
        <taxon>Clostridia</taxon>
        <taxon>Peptostreptococcales</taxon>
        <taxon>Peptostreptococcaceae</taxon>
        <taxon>Paraclostridium</taxon>
    </lineage>
</organism>
<proteinExistence type="predicted"/>
<gene>
    <name evidence="2" type="ORF">GCM10008917_26360</name>
</gene>
<evidence type="ECO:0000259" key="1">
    <source>
        <dbReference type="Pfam" id="PF00534"/>
    </source>
</evidence>
<dbReference type="Gene3D" id="3.40.50.2000">
    <property type="entry name" value="Glycogen Phosphorylase B"/>
    <property type="match status" value="2"/>
</dbReference>
<dbReference type="InterPro" id="IPR001296">
    <property type="entry name" value="Glyco_trans_1"/>
</dbReference>
<sequence length="363" mass="41908">MGKILFVNFTDIYGGGEVFLKNVINYKSDKISNEDKILLTPKSKKLERELEGIKIIHGFSRQGNFISKSNFISMMKEIKLINNIIRDNKIDCIFLNGIDSYYLSKFINNKVKKIGVWHGINMERTFLKKTLSAISFNNLDNIIVVSNYQKDIINDIFSYKYDSKIKVVHIGRDEKLFKNEVYRSEKENDIINLLTVARLQKLKGHEDLIKAMKILCNKYKNIKLIIAGEGEEKENIEEQIKEYKLEKYIEMTGFVNPMDYYGKSDIFILPSYSEAFPLVNLEAMASGLPIIATNVGGIPEAIESNKQGYLIEPGNVKELADKISILIESRELRNEFGMNSRKKFLEKFTLNNMCKKIYTIILK</sequence>
<dbReference type="Pfam" id="PF00534">
    <property type="entry name" value="Glycos_transf_1"/>
    <property type="match status" value="1"/>
</dbReference>
<feature type="domain" description="Glycosyl transferase family 1" evidence="1">
    <location>
        <begin position="189"/>
        <end position="342"/>
    </location>
</feature>
<dbReference type="SUPFAM" id="SSF53756">
    <property type="entry name" value="UDP-Glycosyltransferase/glycogen phosphorylase"/>
    <property type="match status" value="1"/>
</dbReference>
<protein>
    <submittedName>
        <fullName evidence="2">Glycosyltransferase family 4 protein</fullName>
    </submittedName>
</protein>
<dbReference type="EMBL" id="BAAACP010000023">
    <property type="protein sequence ID" value="GAA0866133.1"/>
    <property type="molecule type" value="Genomic_DNA"/>
</dbReference>
<evidence type="ECO:0000313" key="3">
    <source>
        <dbReference type="Proteomes" id="UP001400965"/>
    </source>
</evidence>
<keyword evidence="3" id="KW-1185">Reference proteome</keyword>
<dbReference type="PANTHER" id="PTHR12526">
    <property type="entry name" value="GLYCOSYLTRANSFERASE"/>
    <property type="match status" value="1"/>
</dbReference>
<dbReference type="PANTHER" id="PTHR12526:SF630">
    <property type="entry name" value="GLYCOSYLTRANSFERASE"/>
    <property type="match status" value="1"/>
</dbReference>
<reference evidence="3" key="1">
    <citation type="journal article" date="2019" name="Int. J. Syst. Evol. Microbiol.">
        <title>The Global Catalogue of Microorganisms (GCM) 10K type strain sequencing project: providing services to taxonomists for standard genome sequencing and annotation.</title>
        <authorList>
            <consortium name="The Broad Institute Genomics Platform"/>
            <consortium name="The Broad Institute Genome Sequencing Center for Infectious Disease"/>
            <person name="Wu L."/>
            <person name="Ma J."/>
        </authorList>
    </citation>
    <scope>NUCLEOTIDE SEQUENCE [LARGE SCALE GENOMIC DNA]</scope>
    <source>
        <strain evidence="3">JCM 6486</strain>
    </source>
</reference>
<dbReference type="CDD" id="cd03801">
    <property type="entry name" value="GT4_PimA-like"/>
    <property type="match status" value="1"/>
</dbReference>
<name>A0ABP3XKK5_9FIRM</name>
<accession>A0ABP3XKK5</accession>
<dbReference type="Proteomes" id="UP001400965">
    <property type="component" value="Unassembled WGS sequence"/>
</dbReference>
<dbReference type="RefSeq" id="WP_346046804.1">
    <property type="nucleotide sequence ID" value="NZ_BAAACP010000023.1"/>
</dbReference>